<keyword evidence="4" id="KW-1185">Reference proteome</keyword>
<evidence type="ECO:0000313" key="3">
    <source>
        <dbReference type="EMBL" id="ABM00053.1"/>
    </source>
</evidence>
<keyword evidence="1" id="KW-0175">Coiled coil</keyword>
<organism evidence="3 4">
    <name type="scientific">Shewanella amazonensis (strain ATCC BAA-1098 / SB2B)</name>
    <dbReference type="NCBI Taxonomy" id="326297"/>
    <lineage>
        <taxon>Bacteria</taxon>
        <taxon>Pseudomonadati</taxon>
        <taxon>Pseudomonadota</taxon>
        <taxon>Gammaproteobacteria</taxon>
        <taxon>Alteromonadales</taxon>
        <taxon>Shewanellaceae</taxon>
        <taxon>Shewanella</taxon>
    </lineage>
</organism>
<dbReference type="InterPro" id="IPR008503">
    <property type="entry name" value="Asp_endopeptidase"/>
</dbReference>
<sequence>MFKHTLAVAIIAVCAGCSTTSKPEVAGPAPLNAQELKANLDNSEARMMAVIDKGNLDTQAKLSELNSAIAALDKNLATFKQNNQMTAAAVVPVECPPSAIGDKFMLGEVEKVFIDELKASFHTRIDTGAESSSLDARNILLFERDGEQWVRFDVMVQGESKPASTYESKVVRFVRIKQEGDVDDRRPVIHAHLKIGKYSAETDLNLTDRSHLDYPLLLGRKFIKDIAVVDVSQQFIHGK</sequence>
<evidence type="ECO:0000256" key="1">
    <source>
        <dbReference type="SAM" id="Coils"/>
    </source>
</evidence>
<feature type="coiled-coil region" evidence="1">
    <location>
        <begin position="33"/>
        <end position="82"/>
    </location>
</feature>
<dbReference type="SUPFAM" id="SSF50630">
    <property type="entry name" value="Acid proteases"/>
    <property type="match status" value="1"/>
</dbReference>
<dbReference type="Gene3D" id="2.40.70.10">
    <property type="entry name" value="Acid Proteases"/>
    <property type="match status" value="1"/>
</dbReference>
<dbReference type="STRING" id="326297.Sama_1847"/>
<evidence type="ECO:0000313" key="4">
    <source>
        <dbReference type="Proteomes" id="UP000009175"/>
    </source>
</evidence>
<dbReference type="AlphaFoldDB" id="A1S6P6"/>
<dbReference type="RefSeq" id="WP_011759960.1">
    <property type="nucleotide sequence ID" value="NC_008700.1"/>
</dbReference>
<dbReference type="HOGENOM" id="CLU_070079_0_0_6"/>
<proteinExistence type="predicted"/>
<dbReference type="KEGG" id="saz:Sama_1847"/>
<protein>
    <recommendedName>
        <fullName evidence="2">Retropepsin-like aspartic endopeptidase domain-containing protein</fullName>
    </recommendedName>
</protein>
<evidence type="ECO:0000259" key="2">
    <source>
        <dbReference type="Pfam" id="PF05618"/>
    </source>
</evidence>
<dbReference type="PANTHER" id="PTHR38037:SF2">
    <property type="entry name" value="ATP-DEPENDENT ZINC PROTEASE DOMAIN-CONTAINING PROTEIN-RELATED"/>
    <property type="match status" value="1"/>
</dbReference>
<dbReference type="EMBL" id="CP000507">
    <property type="protein sequence ID" value="ABM00053.1"/>
    <property type="molecule type" value="Genomic_DNA"/>
</dbReference>
<dbReference type="OrthoDB" id="8546610at2"/>
<name>A1S6P6_SHEAM</name>
<dbReference type="InterPro" id="IPR021109">
    <property type="entry name" value="Peptidase_aspartic_dom_sf"/>
</dbReference>
<feature type="domain" description="Retropepsin-like aspartic endopeptidase" evidence="2">
    <location>
        <begin position="105"/>
        <end position="238"/>
    </location>
</feature>
<gene>
    <name evidence="3" type="ordered locus">Sama_1847</name>
</gene>
<dbReference type="Pfam" id="PF05618">
    <property type="entry name" value="Zn_protease"/>
    <property type="match status" value="1"/>
</dbReference>
<dbReference type="Proteomes" id="UP000009175">
    <property type="component" value="Chromosome"/>
</dbReference>
<dbReference type="eggNOG" id="COG4067">
    <property type="taxonomic scope" value="Bacteria"/>
</dbReference>
<accession>A1S6P6</accession>
<dbReference type="PANTHER" id="PTHR38037">
    <property type="entry name" value="ZN_PROTEASE DOMAIN-CONTAINING PROTEIN"/>
    <property type="match status" value="1"/>
</dbReference>
<reference evidence="3 4" key="1">
    <citation type="submission" date="2006-12" db="EMBL/GenBank/DDBJ databases">
        <title>Complete sequence of Shewanella amazonensis SB2B.</title>
        <authorList>
            <consortium name="US DOE Joint Genome Institute"/>
            <person name="Copeland A."/>
            <person name="Lucas S."/>
            <person name="Lapidus A."/>
            <person name="Barry K."/>
            <person name="Detter J.C."/>
            <person name="Glavina del Rio T."/>
            <person name="Hammon N."/>
            <person name="Israni S."/>
            <person name="Dalin E."/>
            <person name="Tice H."/>
            <person name="Pitluck S."/>
            <person name="Munk A.C."/>
            <person name="Brettin T."/>
            <person name="Bruce D."/>
            <person name="Han C."/>
            <person name="Tapia R."/>
            <person name="Gilna P."/>
            <person name="Schmutz J."/>
            <person name="Larimer F."/>
            <person name="Land M."/>
            <person name="Hauser L."/>
            <person name="Kyrpides N."/>
            <person name="Mikhailova N."/>
            <person name="Fredrickson J."/>
            <person name="Richardson P."/>
        </authorList>
    </citation>
    <scope>NUCLEOTIDE SEQUENCE [LARGE SCALE GENOMIC DNA]</scope>
    <source>
        <strain evidence="4">ATCC BAA-1098 / SB2B</strain>
    </source>
</reference>